<reference evidence="4" key="1">
    <citation type="submission" date="2021-03" db="EMBL/GenBank/DDBJ databases">
        <title>The complete genome sequence of Acetobacter sp. TBRC 12339.</title>
        <authorList>
            <person name="Charoenyingcharoen P."/>
            <person name="Yukphan P."/>
        </authorList>
    </citation>
    <scope>NUCLEOTIDE SEQUENCE</scope>
    <source>
        <strain evidence="4">TBRC 12339</strain>
    </source>
</reference>
<dbReference type="InterPro" id="IPR036291">
    <property type="entry name" value="NAD(P)-bd_dom_sf"/>
</dbReference>
<dbReference type="RefSeq" id="WP_207846144.1">
    <property type="nucleotide sequence ID" value="NZ_JAFVMH010000004.1"/>
</dbReference>
<comment type="similarity">
    <text evidence="1">Belongs to the short-chain dehydrogenases/reductases (SDR) family.</text>
</comment>
<dbReference type="EMBL" id="JAFVMH010000004">
    <property type="protein sequence ID" value="MBO1325487.1"/>
    <property type="molecule type" value="Genomic_DNA"/>
</dbReference>
<dbReference type="SUPFAM" id="SSF51735">
    <property type="entry name" value="NAD(P)-binding Rossmann-fold domains"/>
    <property type="match status" value="1"/>
</dbReference>
<dbReference type="FunFam" id="3.40.50.720:FF:000084">
    <property type="entry name" value="Short-chain dehydrogenase reductase"/>
    <property type="match status" value="1"/>
</dbReference>
<name>A0A939HL31_9PROT</name>
<keyword evidence="2" id="KW-0560">Oxidoreductase</keyword>
<dbReference type="Gene3D" id="3.40.50.720">
    <property type="entry name" value="NAD(P)-binding Rossmann-like Domain"/>
    <property type="match status" value="1"/>
</dbReference>
<evidence type="ECO:0000313" key="4">
    <source>
        <dbReference type="EMBL" id="MBO1325487.1"/>
    </source>
</evidence>
<comment type="caution">
    <text evidence="4">The sequence shown here is derived from an EMBL/GenBank/DDBJ whole genome shotgun (WGS) entry which is preliminary data.</text>
</comment>
<dbReference type="Pfam" id="PF13561">
    <property type="entry name" value="adh_short_C2"/>
    <property type="match status" value="1"/>
</dbReference>
<proteinExistence type="inferred from homology"/>
<dbReference type="PROSITE" id="PS00061">
    <property type="entry name" value="ADH_SHORT"/>
    <property type="match status" value="1"/>
</dbReference>
<organism evidence="4 5">
    <name type="scientific">Acetobacter garciniae</name>
    <dbReference type="NCBI Taxonomy" id="2817435"/>
    <lineage>
        <taxon>Bacteria</taxon>
        <taxon>Pseudomonadati</taxon>
        <taxon>Pseudomonadota</taxon>
        <taxon>Alphaproteobacteria</taxon>
        <taxon>Acetobacterales</taxon>
        <taxon>Acetobacteraceae</taxon>
        <taxon>Acetobacter</taxon>
    </lineage>
</organism>
<protein>
    <submittedName>
        <fullName evidence="4">SDR family oxidoreductase</fullName>
    </submittedName>
</protein>
<evidence type="ECO:0000256" key="2">
    <source>
        <dbReference type="ARBA" id="ARBA00023002"/>
    </source>
</evidence>
<dbReference type="PANTHER" id="PTHR42760">
    <property type="entry name" value="SHORT-CHAIN DEHYDROGENASES/REDUCTASES FAMILY MEMBER"/>
    <property type="match status" value="1"/>
</dbReference>
<evidence type="ECO:0000256" key="1">
    <source>
        <dbReference type="ARBA" id="ARBA00006484"/>
    </source>
</evidence>
<gene>
    <name evidence="4" type="ORF">J2D77_10030</name>
</gene>
<dbReference type="Proteomes" id="UP000664073">
    <property type="component" value="Unassembled WGS sequence"/>
</dbReference>
<dbReference type="PRINTS" id="PR00080">
    <property type="entry name" value="SDRFAMILY"/>
</dbReference>
<dbReference type="InterPro" id="IPR002347">
    <property type="entry name" value="SDR_fam"/>
</dbReference>
<evidence type="ECO:0000259" key="3">
    <source>
        <dbReference type="SMART" id="SM00822"/>
    </source>
</evidence>
<dbReference type="InterPro" id="IPR057326">
    <property type="entry name" value="KR_dom"/>
</dbReference>
<accession>A0A939HL31</accession>
<feature type="domain" description="Ketoreductase" evidence="3">
    <location>
        <begin position="15"/>
        <end position="194"/>
    </location>
</feature>
<dbReference type="InterPro" id="IPR020904">
    <property type="entry name" value="Sc_DH/Rdtase_CS"/>
</dbReference>
<dbReference type="AlphaFoldDB" id="A0A939HL31"/>
<evidence type="ECO:0000313" key="5">
    <source>
        <dbReference type="Proteomes" id="UP000664073"/>
    </source>
</evidence>
<dbReference type="PRINTS" id="PR00081">
    <property type="entry name" value="GDHRDH"/>
</dbReference>
<dbReference type="GO" id="GO:0016616">
    <property type="term" value="F:oxidoreductase activity, acting on the CH-OH group of donors, NAD or NADP as acceptor"/>
    <property type="evidence" value="ECO:0007669"/>
    <property type="project" value="TreeGrafter"/>
</dbReference>
<keyword evidence="5" id="KW-1185">Reference proteome</keyword>
<dbReference type="PANTHER" id="PTHR42760:SF133">
    <property type="entry name" value="3-OXOACYL-[ACYL-CARRIER-PROTEIN] REDUCTASE"/>
    <property type="match status" value="1"/>
</dbReference>
<sequence>MPQNDASIPRRLEGRIALITGGARGQGAAHARRLAQEGACVIAVDILDEDGAALAQALRDEKLSVTYRHLDVTSKPEWAALHDYIAHTHGKLDILVNNAGIVRINDIAHETLENWTQVLNVNLTGAFLGLQSMIPLLRSSGNASVINTSSIFGPSGAPGYVAYATSKAGLLGFSRTAALELAPDGIRVNALVPGGVSTPLNEAEKEGGVIPETPLRRRAFPQELAAAVAFLASDDASFMTGAELVVDGGFSTR</sequence>
<dbReference type="SMART" id="SM00822">
    <property type="entry name" value="PKS_KR"/>
    <property type="match status" value="1"/>
</dbReference>